<evidence type="ECO:0000256" key="1">
    <source>
        <dbReference type="ARBA" id="ARBA00023015"/>
    </source>
</evidence>
<dbReference type="EMBL" id="JACFXV010000053">
    <property type="protein sequence ID" value="MBA5777582.1"/>
    <property type="molecule type" value="Genomic_DNA"/>
</dbReference>
<dbReference type="PROSITE" id="PS50995">
    <property type="entry name" value="HTH_MARR_2"/>
    <property type="match status" value="1"/>
</dbReference>
<dbReference type="InterPro" id="IPR023187">
    <property type="entry name" value="Tscrpt_reg_MarR-type_CS"/>
</dbReference>
<evidence type="ECO:0000256" key="2">
    <source>
        <dbReference type="ARBA" id="ARBA00023125"/>
    </source>
</evidence>
<dbReference type="PROSITE" id="PS01117">
    <property type="entry name" value="HTH_MARR_1"/>
    <property type="match status" value="1"/>
</dbReference>
<reference evidence="5 6" key="1">
    <citation type="submission" date="2020-07" db="EMBL/GenBank/DDBJ databases">
        <title>Stappia sp., F7233, whole genome shotgun sequencing project.</title>
        <authorList>
            <person name="Jiang S."/>
            <person name="Liu Z.W."/>
            <person name="Du Z.J."/>
        </authorList>
    </citation>
    <scope>NUCLEOTIDE SEQUENCE [LARGE SCALE GENOMIC DNA]</scope>
    <source>
        <strain evidence="5 6">F7233</strain>
    </source>
</reference>
<dbReference type="Gene3D" id="1.10.10.10">
    <property type="entry name" value="Winged helix-like DNA-binding domain superfamily/Winged helix DNA-binding domain"/>
    <property type="match status" value="1"/>
</dbReference>
<keyword evidence="3" id="KW-0804">Transcription</keyword>
<dbReference type="InterPro" id="IPR036390">
    <property type="entry name" value="WH_DNA-bd_sf"/>
</dbReference>
<keyword evidence="2 5" id="KW-0238">DNA-binding</keyword>
<keyword evidence="6" id="KW-1185">Reference proteome</keyword>
<gene>
    <name evidence="5" type="ORF">H2509_10655</name>
</gene>
<dbReference type="InterPro" id="IPR036388">
    <property type="entry name" value="WH-like_DNA-bd_sf"/>
</dbReference>
<comment type="caution">
    <text evidence="5">The sequence shown here is derived from an EMBL/GenBank/DDBJ whole genome shotgun (WGS) entry which is preliminary data.</text>
</comment>
<evidence type="ECO:0000259" key="4">
    <source>
        <dbReference type="PROSITE" id="PS50995"/>
    </source>
</evidence>
<dbReference type="Proteomes" id="UP000541109">
    <property type="component" value="Unassembled WGS sequence"/>
</dbReference>
<dbReference type="PANTHER" id="PTHR33164:SF102">
    <property type="entry name" value="TRANSCRIPTIONAL REGULATORY PROTEIN"/>
    <property type="match status" value="1"/>
</dbReference>
<dbReference type="GO" id="GO:0003700">
    <property type="term" value="F:DNA-binding transcription factor activity"/>
    <property type="evidence" value="ECO:0007669"/>
    <property type="project" value="InterPro"/>
</dbReference>
<protein>
    <submittedName>
        <fullName evidence="5">Winged helix DNA-binding protein</fullName>
    </submittedName>
</protein>
<dbReference type="Pfam" id="PF12802">
    <property type="entry name" value="MarR_2"/>
    <property type="match status" value="1"/>
</dbReference>
<sequence>MSSSQIRSSSEDTRPSATHLELVRIIERMHRRYLDQLRLELNGIGADDISPAQVMLLFTIGNYELSVRDLLDRGHYLGSNASYNLKQLVQAGYIDRTASQRDRRSARIRLTEKGRQLCLAVESADAAYQRTIVRTENEQKALENTIDTLRRLEVAWATNLHRGELAKLDLL</sequence>
<dbReference type="InterPro" id="IPR000835">
    <property type="entry name" value="HTH_MarR-typ"/>
</dbReference>
<organism evidence="5 6">
    <name type="scientific">Stappia albiluteola</name>
    <dbReference type="NCBI Taxonomy" id="2758565"/>
    <lineage>
        <taxon>Bacteria</taxon>
        <taxon>Pseudomonadati</taxon>
        <taxon>Pseudomonadota</taxon>
        <taxon>Alphaproteobacteria</taxon>
        <taxon>Hyphomicrobiales</taxon>
        <taxon>Stappiaceae</taxon>
        <taxon>Stappia</taxon>
    </lineage>
</organism>
<dbReference type="InterPro" id="IPR039422">
    <property type="entry name" value="MarR/SlyA-like"/>
</dbReference>
<evidence type="ECO:0000313" key="5">
    <source>
        <dbReference type="EMBL" id="MBA5777582.1"/>
    </source>
</evidence>
<dbReference type="SUPFAM" id="SSF46785">
    <property type="entry name" value="Winged helix' DNA-binding domain"/>
    <property type="match status" value="1"/>
</dbReference>
<dbReference type="AlphaFoldDB" id="A0A839AFB5"/>
<keyword evidence="1" id="KW-0805">Transcription regulation</keyword>
<dbReference type="RefSeq" id="WP_182165714.1">
    <property type="nucleotide sequence ID" value="NZ_JACFXV010000053.1"/>
</dbReference>
<evidence type="ECO:0000313" key="6">
    <source>
        <dbReference type="Proteomes" id="UP000541109"/>
    </source>
</evidence>
<accession>A0A839AFB5</accession>
<dbReference type="SMART" id="SM00347">
    <property type="entry name" value="HTH_MARR"/>
    <property type="match status" value="1"/>
</dbReference>
<dbReference type="GO" id="GO:0003677">
    <property type="term" value="F:DNA binding"/>
    <property type="evidence" value="ECO:0007669"/>
    <property type="project" value="UniProtKB-KW"/>
</dbReference>
<name>A0A839AFB5_9HYPH</name>
<proteinExistence type="predicted"/>
<dbReference type="PANTHER" id="PTHR33164">
    <property type="entry name" value="TRANSCRIPTIONAL REGULATOR, MARR FAMILY"/>
    <property type="match status" value="1"/>
</dbReference>
<feature type="domain" description="HTH marR-type" evidence="4">
    <location>
        <begin position="19"/>
        <end position="154"/>
    </location>
</feature>
<dbReference type="GO" id="GO:0006950">
    <property type="term" value="P:response to stress"/>
    <property type="evidence" value="ECO:0007669"/>
    <property type="project" value="TreeGrafter"/>
</dbReference>
<evidence type="ECO:0000256" key="3">
    <source>
        <dbReference type="ARBA" id="ARBA00023163"/>
    </source>
</evidence>